<name>A0ABR4IGP2_9EURO</name>
<reference evidence="8 9" key="1">
    <citation type="submission" date="2024-07" db="EMBL/GenBank/DDBJ databases">
        <title>Section-level genome sequencing and comparative genomics of Aspergillus sections Usti and Cavernicolus.</title>
        <authorList>
            <consortium name="Lawrence Berkeley National Laboratory"/>
            <person name="Nybo J.L."/>
            <person name="Vesth T.C."/>
            <person name="Theobald S."/>
            <person name="Frisvad J.C."/>
            <person name="Larsen T.O."/>
            <person name="Kjaerboelling I."/>
            <person name="Rothschild-Mancinelli K."/>
            <person name="Lyhne E.K."/>
            <person name="Kogle M.E."/>
            <person name="Barry K."/>
            <person name="Clum A."/>
            <person name="Na H."/>
            <person name="Ledsgaard L."/>
            <person name="Lin J."/>
            <person name="Lipzen A."/>
            <person name="Kuo A."/>
            <person name="Riley R."/>
            <person name="Mondo S."/>
            <person name="Labutti K."/>
            <person name="Haridas S."/>
            <person name="Pangalinan J."/>
            <person name="Salamov A.A."/>
            <person name="Simmons B.A."/>
            <person name="Magnuson J.K."/>
            <person name="Chen J."/>
            <person name="Drula E."/>
            <person name="Henrissat B."/>
            <person name="Wiebenga A."/>
            <person name="Lubbers R.J."/>
            <person name="Gomes A.C."/>
            <person name="Makela M.R."/>
            <person name="Stajich J."/>
            <person name="Grigoriev I.V."/>
            <person name="Mortensen U.H."/>
            <person name="De Vries R.P."/>
            <person name="Baker S.E."/>
            <person name="Andersen M.R."/>
        </authorList>
    </citation>
    <scope>NUCLEOTIDE SEQUENCE [LARGE SCALE GENOMIC DNA]</scope>
    <source>
        <strain evidence="8 9">CBS 123904</strain>
    </source>
</reference>
<evidence type="ECO:0000313" key="9">
    <source>
        <dbReference type="Proteomes" id="UP001610446"/>
    </source>
</evidence>
<feature type="region of interest" description="Disordered" evidence="6">
    <location>
        <begin position="108"/>
        <end position="148"/>
    </location>
</feature>
<comment type="caution">
    <text evidence="8">The sequence shown here is derived from an EMBL/GenBank/DDBJ whole genome shotgun (WGS) entry which is preliminary data.</text>
</comment>
<accession>A0ABR4IGP2</accession>
<proteinExistence type="predicted"/>
<dbReference type="Pfam" id="PF00096">
    <property type="entry name" value="zf-C2H2"/>
    <property type="match status" value="3"/>
</dbReference>
<evidence type="ECO:0000313" key="8">
    <source>
        <dbReference type="EMBL" id="KAL2826915.1"/>
    </source>
</evidence>
<keyword evidence="2" id="KW-0677">Repeat</keyword>
<evidence type="ECO:0000256" key="5">
    <source>
        <dbReference type="PROSITE-ProRule" id="PRU00042"/>
    </source>
</evidence>
<feature type="domain" description="C2H2-type" evidence="7">
    <location>
        <begin position="9"/>
        <end position="38"/>
    </location>
</feature>
<keyword evidence="1" id="KW-0479">Metal-binding</keyword>
<sequence length="254" mass="28608">MNADILRSFVCPWEHCGKSFSRKGDLYRHCRIHTNERPYGCKYCKKRFIQRSALNVHVRTHTGEKPYVCERSGCGKAFADSSSFARHRRMHLKASPCTCGNLRCRVRSKQNRLPSNQRRAPASHKPEPTPNNAMPSRSSQNHIHIAPSPIPLISPKPDQHDPFPDHAADCAEVLAPSSPYAEPLALLTGPDQMELGPYAPTTVSVAAAQQPSVPENFLFIGPVDIYPPLEHQYPQYMPQAYWDVGYDVWTATYT</sequence>
<evidence type="ECO:0000256" key="2">
    <source>
        <dbReference type="ARBA" id="ARBA00022737"/>
    </source>
</evidence>
<dbReference type="PANTHER" id="PTHR14003">
    <property type="entry name" value="TRANSCRIPTIONAL REPRESSOR PROTEIN YY"/>
    <property type="match status" value="1"/>
</dbReference>
<feature type="domain" description="C2H2-type" evidence="7">
    <location>
        <begin position="39"/>
        <end position="66"/>
    </location>
</feature>
<dbReference type="PANTHER" id="PTHR14003:SF22">
    <property type="entry name" value="FINGER DOMAIN PROTEIN, PUTATIVE (AFU_ORTHOLOGUE AFUA_4G11480)-RELATED"/>
    <property type="match status" value="1"/>
</dbReference>
<dbReference type="EMBL" id="JBFXLU010000421">
    <property type="protein sequence ID" value="KAL2826915.1"/>
    <property type="molecule type" value="Genomic_DNA"/>
</dbReference>
<protein>
    <recommendedName>
        <fullName evidence="7">C2H2-type domain-containing protein</fullName>
    </recommendedName>
</protein>
<dbReference type="PROSITE" id="PS50157">
    <property type="entry name" value="ZINC_FINGER_C2H2_2"/>
    <property type="match status" value="3"/>
</dbReference>
<evidence type="ECO:0000256" key="3">
    <source>
        <dbReference type="ARBA" id="ARBA00022771"/>
    </source>
</evidence>
<evidence type="ECO:0000256" key="4">
    <source>
        <dbReference type="ARBA" id="ARBA00022833"/>
    </source>
</evidence>
<keyword evidence="4" id="KW-0862">Zinc</keyword>
<feature type="compositionally biased region" description="Polar residues" evidence="6">
    <location>
        <begin position="130"/>
        <end position="142"/>
    </location>
</feature>
<dbReference type="InterPro" id="IPR013087">
    <property type="entry name" value="Znf_C2H2_type"/>
</dbReference>
<keyword evidence="9" id="KW-1185">Reference proteome</keyword>
<dbReference type="PROSITE" id="PS00028">
    <property type="entry name" value="ZINC_FINGER_C2H2_1"/>
    <property type="match status" value="3"/>
</dbReference>
<organism evidence="8 9">
    <name type="scientific">Aspergillus pseudoustus</name>
    <dbReference type="NCBI Taxonomy" id="1810923"/>
    <lineage>
        <taxon>Eukaryota</taxon>
        <taxon>Fungi</taxon>
        <taxon>Dikarya</taxon>
        <taxon>Ascomycota</taxon>
        <taxon>Pezizomycotina</taxon>
        <taxon>Eurotiomycetes</taxon>
        <taxon>Eurotiomycetidae</taxon>
        <taxon>Eurotiales</taxon>
        <taxon>Aspergillaceae</taxon>
        <taxon>Aspergillus</taxon>
        <taxon>Aspergillus subgen. Nidulantes</taxon>
    </lineage>
</organism>
<dbReference type="SUPFAM" id="SSF57667">
    <property type="entry name" value="beta-beta-alpha zinc fingers"/>
    <property type="match status" value="2"/>
</dbReference>
<evidence type="ECO:0000259" key="7">
    <source>
        <dbReference type="PROSITE" id="PS50157"/>
    </source>
</evidence>
<evidence type="ECO:0000256" key="1">
    <source>
        <dbReference type="ARBA" id="ARBA00022723"/>
    </source>
</evidence>
<dbReference type="SMART" id="SM00355">
    <property type="entry name" value="ZnF_C2H2"/>
    <property type="match status" value="3"/>
</dbReference>
<feature type="domain" description="C2H2-type" evidence="7">
    <location>
        <begin position="67"/>
        <end position="96"/>
    </location>
</feature>
<dbReference type="InterPro" id="IPR036236">
    <property type="entry name" value="Znf_C2H2_sf"/>
</dbReference>
<keyword evidence="3 5" id="KW-0863">Zinc-finger</keyword>
<gene>
    <name evidence="8" type="ORF">BJY01DRAFT_229500</name>
</gene>
<dbReference type="Gene3D" id="3.30.160.60">
    <property type="entry name" value="Classic Zinc Finger"/>
    <property type="match status" value="3"/>
</dbReference>
<dbReference type="Proteomes" id="UP001610446">
    <property type="component" value="Unassembled WGS sequence"/>
</dbReference>
<evidence type="ECO:0000256" key="6">
    <source>
        <dbReference type="SAM" id="MobiDB-lite"/>
    </source>
</evidence>